<feature type="domain" description="HTH marR-type" evidence="1">
    <location>
        <begin position="16"/>
        <end position="65"/>
    </location>
</feature>
<keyword evidence="3" id="KW-1185">Reference proteome</keyword>
<comment type="caution">
    <text evidence="2">The sequence shown here is derived from an EMBL/GenBank/DDBJ whole genome shotgun (WGS) entry which is preliminary data.</text>
</comment>
<dbReference type="Pfam" id="PF12802">
    <property type="entry name" value="MarR_2"/>
    <property type="match status" value="1"/>
</dbReference>
<proteinExistence type="predicted"/>
<name>A0ABW6GL90_9ACTN</name>
<dbReference type="Gene3D" id="1.10.10.10">
    <property type="entry name" value="Winged helix-like DNA-binding domain superfamily/Winged helix DNA-binding domain"/>
    <property type="match status" value="1"/>
</dbReference>
<protein>
    <submittedName>
        <fullName evidence="2">Helix-turn-helix transcriptional regulator</fullName>
    </submittedName>
</protein>
<organism evidence="2 3">
    <name type="scientific">Kitasatospora phosalacinea</name>
    <dbReference type="NCBI Taxonomy" id="2065"/>
    <lineage>
        <taxon>Bacteria</taxon>
        <taxon>Bacillati</taxon>
        <taxon>Actinomycetota</taxon>
        <taxon>Actinomycetes</taxon>
        <taxon>Kitasatosporales</taxon>
        <taxon>Streptomycetaceae</taxon>
        <taxon>Kitasatospora</taxon>
    </lineage>
</organism>
<dbReference type="Proteomes" id="UP001599542">
    <property type="component" value="Unassembled WGS sequence"/>
</dbReference>
<dbReference type="InterPro" id="IPR036390">
    <property type="entry name" value="WH_DNA-bd_sf"/>
</dbReference>
<accession>A0ABW6GL90</accession>
<gene>
    <name evidence="2" type="ORF">ACFW6T_16120</name>
</gene>
<evidence type="ECO:0000313" key="2">
    <source>
        <dbReference type="EMBL" id="MFE1353507.1"/>
    </source>
</evidence>
<dbReference type="SUPFAM" id="SSF46785">
    <property type="entry name" value="Winged helix' DNA-binding domain"/>
    <property type="match status" value="1"/>
</dbReference>
<reference evidence="2 3" key="1">
    <citation type="submission" date="2024-09" db="EMBL/GenBank/DDBJ databases">
        <title>The Natural Products Discovery Center: Release of the First 8490 Sequenced Strains for Exploring Actinobacteria Biosynthetic Diversity.</title>
        <authorList>
            <person name="Kalkreuter E."/>
            <person name="Kautsar S.A."/>
            <person name="Yang D."/>
            <person name="Bader C.D."/>
            <person name="Teijaro C.N."/>
            <person name="Fluegel L."/>
            <person name="Davis C.M."/>
            <person name="Simpson J.R."/>
            <person name="Lauterbach L."/>
            <person name="Steele A.D."/>
            <person name="Gui C."/>
            <person name="Meng S."/>
            <person name="Li G."/>
            <person name="Viehrig K."/>
            <person name="Ye F."/>
            <person name="Su P."/>
            <person name="Kiefer A.F."/>
            <person name="Nichols A."/>
            <person name="Cepeda A.J."/>
            <person name="Yan W."/>
            <person name="Fan B."/>
            <person name="Jiang Y."/>
            <person name="Adhikari A."/>
            <person name="Zheng C.-J."/>
            <person name="Schuster L."/>
            <person name="Cowan T.M."/>
            <person name="Smanski M.J."/>
            <person name="Chevrette M.G."/>
            <person name="De Carvalho L.P.S."/>
            <person name="Shen B."/>
        </authorList>
    </citation>
    <scope>NUCLEOTIDE SEQUENCE [LARGE SCALE GENOMIC DNA]</scope>
    <source>
        <strain evidence="2 3">NPDC058753</strain>
    </source>
</reference>
<dbReference type="InterPro" id="IPR036388">
    <property type="entry name" value="WH-like_DNA-bd_sf"/>
</dbReference>
<evidence type="ECO:0000313" key="3">
    <source>
        <dbReference type="Proteomes" id="UP001599542"/>
    </source>
</evidence>
<evidence type="ECO:0000259" key="1">
    <source>
        <dbReference type="Pfam" id="PF12802"/>
    </source>
</evidence>
<dbReference type="EMBL" id="JBHYPX010000029">
    <property type="protein sequence ID" value="MFE1353507.1"/>
    <property type="molecule type" value="Genomic_DNA"/>
</dbReference>
<sequence length="119" mass="13455">MADAPGPRTGWTFLTQHARVLLMVSRDPQVRVRDVARACEVTERAVQGILTDLEDTGYLTRTRHGRRNHYRVARHTFFRHPAESRHEIAGLLALFADLDSATGTDDPLPGGDHEHREHP</sequence>
<dbReference type="InterPro" id="IPR000835">
    <property type="entry name" value="HTH_MarR-typ"/>
</dbReference>
<dbReference type="RefSeq" id="WP_376060501.1">
    <property type="nucleotide sequence ID" value="NZ_JBHJXB010000203.1"/>
</dbReference>